<gene>
    <name evidence="2" type="ORF">HELGO_WM32152</name>
</gene>
<dbReference type="AlphaFoldDB" id="A0A6S6SLY0"/>
<dbReference type="EMBL" id="CACVAZ010000026">
    <property type="protein sequence ID" value="CAA6805791.1"/>
    <property type="molecule type" value="Genomic_DNA"/>
</dbReference>
<protein>
    <submittedName>
        <fullName evidence="2">Uncharacterized protein</fullName>
    </submittedName>
</protein>
<accession>A0A6S6SLY0</accession>
<proteinExistence type="predicted"/>
<evidence type="ECO:0000256" key="1">
    <source>
        <dbReference type="SAM" id="MobiDB-lite"/>
    </source>
</evidence>
<reference evidence="2" key="1">
    <citation type="submission" date="2020-01" db="EMBL/GenBank/DDBJ databases">
        <authorList>
            <person name="Meier V. D."/>
            <person name="Meier V D."/>
        </authorList>
    </citation>
    <scope>NUCLEOTIDE SEQUENCE</scope>
    <source>
        <strain evidence="2">HLG_WM_MAG_02</strain>
    </source>
</reference>
<feature type="non-terminal residue" evidence="2">
    <location>
        <position position="20"/>
    </location>
</feature>
<organism evidence="2">
    <name type="scientific">uncultured Sulfurovum sp</name>
    <dbReference type="NCBI Taxonomy" id="269237"/>
    <lineage>
        <taxon>Bacteria</taxon>
        <taxon>Pseudomonadati</taxon>
        <taxon>Campylobacterota</taxon>
        <taxon>Epsilonproteobacteria</taxon>
        <taxon>Campylobacterales</taxon>
        <taxon>Sulfurovaceae</taxon>
        <taxon>Sulfurovum</taxon>
        <taxon>environmental samples</taxon>
    </lineage>
</organism>
<evidence type="ECO:0000313" key="2">
    <source>
        <dbReference type="EMBL" id="CAA6805791.1"/>
    </source>
</evidence>
<sequence length="20" mass="2185">MAGKGQKYAKEFKDSAIQLA</sequence>
<feature type="region of interest" description="Disordered" evidence="1">
    <location>
        <begin position="1"/>
        <end position="20"/>
    </location>
</feature>
<name>A0A6S6SLY0_9BACT</name>